<dbReference type="GO" id="GO:0009102">
    <property type="term" value="P:biotin biosynthetic process"/>
    <property type="evidence" value="ECO:0007669"/>
    <property type="project" value="TreeGrafter"/>
</dbReference>
<protein>
    <submittedName>
        <fullName evidence="6">8-amino-7-oxononanoate synthase</fullName>
    </submittedName>
</protein>
<dbReference type="InterPro" id="IPR050087">
    <property type="entry name" value="AON_synthase_class-II"/>
</dbReference>
<evidence type="ECO:0000256" key="4">
    <source>
        <dbReference type="ARBA" id="ARBA00022898"/>
    </source>
</evidence>
<dbReference type="GO" id="GO:0030170">
    <property type="term" value="F:pyridoxal phosphate binding"/>
    <property type="evidence" value="ECO:0007669"/>
    <property type="project" value="InterPro"/>
</dbReference>
<dbReference type="Gene3D" id="3.90.1150.10">
    <property type="entry name" value="Aspartate Aminotransferase, domain 1"/>
    <property type="match status" value="1"/>
</dbReference>
<gene>
    <name evidence="6" type="ORF">SAMN05421877_11087</name>
</gene>
<name>A0A1H6BFV4_9SPHI</name>
<evidence type="ECO:0000256" key="3">
    <source>
        <dbReference type="ARBA" id="ARBA00022679"/>
    </source>
</evidence>
<keyword evidence="3" id="KW-0808">Transferase</keyword>
<organism evidence="6 7">
    <name type="scientific">Sphingobacterium lactis</name>
    <dbReference type="NCBI Taxonomy" id="797291"/>
    <lineage>
        <taxon>Bacteria</taxon>
        <taxon>Pseudomonadati</taxon>
        <taxon>Bacteroidota</taxon>
        <taxon>Sphingobacteriia</taxon>
        <taxon>Sphingobacteriales</taxon>
        <taxon>Sphingobacteriaceae</taxon>
        <taxon>Sphingobacterium</taxon>
    </lineage>
</organism>
<keyword evidence="4" id="KW-0663">Pyridoxal phosphate</keyword>
<evidence type="ECO:0000259" key="5">
    <source>
        <dbReference type="Pfam" id="PF00155"/>
    </source>
</evidence>
<keyword evidence="7" id="KW-1185">Reference proteome</keyword>
<dbReference type="AlphaFoldDB" id="A0A1H6BFV4"/>
<dbReference type="InterPro" id="IPR015421">
    <property type="entry name" value="PyrdxlP-dep_Trfase_major"/>
</dbReference>
<dbReference type="Pfam" id="PF00155">
    <property type="entry name" value="Aminotran_1_2"/>
    <property type="match status" value="1"/>
</dbReference>
<reference evidence="7" key="1">
    <citation type="submission" date="2016-10" db="EMBL/GenBank/DDBJ databases">
        <authorList>
            <person name="Varghese N."/>
            <person name="Submissions S."/>
        </authorList>
    </citation>
    <scope>NUCLEOTIDE SEQUENCE [LARGE SCALE GENOMIC DNA]</scope>
    <source>
        <strain evidence="7">DSM 22361</strain>
    </source>
</reference>
<dbReference type="Proteomes" id="UP000236731">
    <property type="component" value="Unassembled WGS sequence"/>
</dbReference>
<dbReference type="PANTHER" id="PTHR13693:SF77">
    <property type="entry name" value="8-AMINO-7-OXONONANOATE SYNTHASE"/>
    <property type="match status" value="1"/>
</dbReference>
<evidence type="ECO:0000256" key="2">
    <source>
        <dbReference type="ARBA" id="ARBA00010008"/>
    </source>
</evidence>
<dbReference type="SUPFAM" id="SSF53383">
    <property type="entry name" value="PLP-dependent transferases"/>
    <property type="match status" value="1"/>
</dbReference>
<comment type="cofactor">
    <cofactor evidence="1">
        <name>pyridoxal 5'-phosphate</name>
        <dbReference type="ChEBI" id="CHEBI:597326"/>
    </cofactor>
</comment>
<dbReference type="Gene3D" id="3.40.640.10">
    <property type="entry name" value="Type I PLP-dependent aspartate aminotransferase-like (Major domain)"/>
    <property type="match status" value="1"/>
</dbReference>
<sequence length="365" mass="40242">MQTDLSCRLQEVKERGTYRSLRHGRGPVDFFSNDYLGYTQNLALQHYAKSLMEGYPHYFMGSTGSRLISGNYPITEEVEACIAAHHEVQSAMLFPTGYMANLTLFSTLPQRGDTVILDEYVHRSVLDGCRMGAATRWKFRHNDLNHLADLLARAKGRIWIGVESLYSMDGDLAPLVDMTALAQRYGACLLVDEAHAIGVFGLGLVKELGLSDQIFASVVTYGKAFGQHGAVLLGSKTLKNCVVNFGSPFIYSTAMPIASGLLIQHAYATFHSDSTAQEALADRVRYFEQHALGESASGSPIKPIYLSKDACRAAVFNELEDQGISCSYIKSPTVPIGKERIRICLHAFNTHAEIDSLVGILKKYQ</sequence>
<evidence type="ECO:0000313" key="6">
    <source>
        <dbReference type="EMBL" id="SEG59619.1"/>
    </source>
</evidence>
<dbReference type="PANTHER" id="PTHR13693">
    <property type="entry name" value="CLASS II AMINOTRANSFERASE/8-AMINO-7-OXONONANOATE SYNTHASE"/>
    <property type="match status" value="1"/>
</dbReference>
<dbReference type="InterPro" id="IPR015422">
    <property type="entry name" value="PyrdxlP-dep_Trfase_small"/>
</dbReference>
<feature type="domain" description="Aminotransferase class I/classII large" evidence="5">
    <location>
        <begin position="28"/>
        <end position="359"/>
    </location>
</feature>
<dbReference type="GO" id="GO:0016740">
    <property type="term" value="F:transferase activity"/>
    <property type="evidence" value="ECO:0007669"/>
    <property type="project" value="UniProtKB-KW"/>
</dbReference>
<dbReference type="InterPro" id="IPR015424">
    <property type="entry name" value="PyrdxlP-dep_Trfase"/>
</dbReference>
<proteinExistence type="inferred from homology"/>
<accession>A0A1H6BFV4</accession>
<comment type="similarity">
    <text evidence="2">Belongs to the class-II pyridoxal-phosphate-dependent aminotransferase family. BioF subfamily.</text>
</comment>
<dbReference type="InterPro" id="IPR004839">
    <property type="entry name" value="Aminotransferase_I/II_large"/>
</dbReference>
<evidence type="ECO:0000256" key="1">
    <source>
        <dbReference type="ARBA" id="ARBA00001933"/>
    </source>
</evidence>
<evidence type="ECO:0000313" key="7">
    <source>
        <dbReference type="Proteomes" id="UP000236731"/>
    </source>
</evidence>
<dbReference type="EMBL" id="FNUT01000010">
    <property type="protein sequence ID" value="SEG59619.1"/>
    <property type="molecule type" value="Genomic_DNA"/>
</dbReference>
<dbReference type="RefSeq" id="WP_200818824.1">
    <property type="nucleotide sequence ID" value="NZ_CP049246.1"/>
</dbReference>